<feature type="transmembrane region" description="Helical" evidence="1">
    <location>
        <begin position="302"/>
        <end position="323"/>
    </location>
</feature>
<accession>A0AAE0TJW6</accession>
<feature type="transmembrane region" description="Helical" evidence="1">
    <location>
        <begin position="651"/>
        <end position="678"/>
    </location>
</feature>
<dbReference type="EMBL" id="JAEAOA010001788">
    <property type="protein sequence ID" value="KAK3611328.1"/>
    <property type="molecule type" value="Genomic_DNA"/>
</dbReference>
<organism evidence="2 3">
    <name type="scientific">Potamilus streckersoni</name>
    <dbReference type="NCBI Taxonomy" id="2493646"/>
    <lineage>
        <taxon>Eukaryota</taxon>
        <taxon>Metazoa</taxon>
        <taxon>Spiralia</taxon>
        <taxon>Lophotrochozoa</taxon>
        <taxon>Mollusca</taxon>
        <taxon>Bivalvia</taxon>
        <taxon>Autobranchia</taxon>
        <taxon>Heteroconchia</taxon>
        <taxon>Palaeoheterodonta</taxon>
        <taxon>Unionida</taxon>
        <taxon>Unionoidea</taxon>
        <taxon>Unionidae</taxon>
        <taxon>Ambleminae</taxon>
        <taxon>Lampsilini</taxon>
        <taxon>Potamilus</taxon>
    </lineage>
</organism>
<sequence>MNGMCLTPGRSKEKRIRMLTVVPLYAVFIQVRLVASASQVTASKLSEYESQPSLAASVVKDYDLIRADDFLSYFLPKNVNSMPLVRDYLKQYMLHEDITSTGANIISVPLDCTLSLSKSSISIFRHYVWRNEWNFVSLHLTFPAEIEVIGTEDVVGPLHWIWTFYGNKGALEFLSWPIEFGIWSMGILNEYSGELPNFRLDAKGNCSNLIVGENKTNYAISIALKEAADEITNVSEIYGPSFWCFKRRIFINPDFIYTMCLHMVCPVEALKYQCCSNFFNVVTQKREVNCPGKNLLTFEYDVLWWIFPTVVASLLFAFSPLLLMNMGCRVCKLTESFQVKAIASDKSYEEINDTDVKQYQSETRWVFYTEQKAVTIFSSLFLPIGRYLMGHGRKVSIIFRVLVPISSLSIIGLQIILDWVYLRDFVIEGVQKGVPMGFRSMIAGFDDSKHNFLCFVGGPYIACGLYIFITSIFMALPLDLSVFLEKGLKDTHDVPTSAIRLDFRSIERLGSVRFCKRKGYSKLYKLFLSQFYMLINIKFWKEAIEMQRRRWNQFQGQGRCILFLPYIIMCVLELSYCFLYYGLPILSFIVTVIRAYSGYLLTLVKDYRLRIFRYMGFVFLFIEMVAVFFVVYMFCTIFLDACLFFSRVCIFTYTGIIVYPKMSYGYLVFTATIIYYLWETAREYSEIYQRLLRVVIRVCETLEKAERGRFLLASQNGSEGIRLGIFEYVIERHCPRRKQILVSLLKVTIILVIVGLSVNLLMKTDKFKELHVVMNVSTTLFICAFPKILKSMCSSSNQRITSKRHRQDIMNIVEDYLGYIPANSEYAGNRRQ</sequence>
<comment type="caution">
    <text evidence="2">The sequence shown here is derived from an EMBL/GenBank/DDBJ whole genome shotgun (WGS) entry which is preliminary data.</text>
</comment>
<reference evidence="2" key="3">
    <citation type="submission" date="2023-05" db="EMBL/GenBank/DDBJ databases">
        <authorList>
            <person name="Smith C.H."/>
        </authorList>
    </citation>
    <scope>NUCLEOTIDE SEQUENCE</scope>
    <source>
        <strain evidence="2">CHS0354</strain>
        <tissue evidence="2">Mantle</tissue>
    </source>
</reference>
<gene>
    <name evidence="2" type="ORF">CHS0354_029979</name>
</gene>
<evidence type="ECO:0000256" key="1">
    <source>
        <dbReference type="SAM" id="Phobius"/>
    </source>
</evidence>
<dbReference type="AlphaFoldDB" id="A0AAE0TJW6"/>
<feature type="transmembrane region" description="Helical" evidence="1">
    <location>
        <begin position="740"/>
        <end position="758"/>
    </location>
</feature>
<feature type="transmembrane region" description="Helical" evidence="1">
    <location>
        <begin position="452"/>
        <end position="476"/>
    </location>
</feature>
<protein>
    <submittedName>
        <fullName evidence="2">Uncharacterized protein</fullName>
    </submittedName>
</protein>
<keyword evidence="1" id="KW-0472">Membrane</keyword>
<dbReference type="Proteomes" id="UP001195483">
    <property type="component" value="Unassembled WGS sequence"/>
</dbReference>
<keyword evidence="1" id="KW-1133">Transmembrane helix</keyword>
<feature type="transmembrane region" description="Helical" evidence="1">
    <location>
        <begin position="401"/>
        <end position="422"/>
    </location>
</feature>
<feature type="transmembrane region" description="Helical" evidence="1">
    <location>
        <begin position="770"/>
        <end position="789"/>
    </location>
</feature>
<reference evidence="2" key="1">
    <citation type="journal article" date="2021" name="Genome Biol. Evol.">
        <title>A High-Quality Reference Genome for a Parasitic Bivalve with Doubly Uniparental Inheritance (Bivalvia: Unionida).</title>
        <authorList>
            <person name="Smith C.H."/>
        </authorList>
    </citation>
    <scope>NUCLEOTIDE SEQUENCE</scope>
    <source>
        <strain evidence="2">CHS0354</strain>
    </source>
</reference>
<feature type="transmembrane region" description="Helical" evidence="1">
    <location>
        <begin position="616"/>
        <end position="639"/>
    </location>
</feature>
<evidence type="ECO:0000313" key="3">
    <source>
        <dbReference type="Proteomes" id="UP001195483"/>
    </source>
</evidence>
<reference evidence="2" key="2">
    <citation type="journal article" date="2021" name="Genome Biol. Evol.">
        <title>Developing a high-quality reference genome for a parasitic bivalve with doubly uniparental inheritance (Bivalvia: Unionida).</title>
        <authorList>
            <person name="Smith C.H."/>
        </authorList>
    </citation>
    <scope>NUCLEOTIDE SEQUENCE</scope>
    <source>
        <strain evidence="2">CHS0354</strain>
        <tissue evidence="2">Mantle</tissue>
    </source>
</reference>
<proteinExistence type="predicted"/>
<keyword evidence="3" id="KW-1185">Reference proteome</keyword>
<evidence type="ECO:0000313" key="2">
    <source>
        <dbReference type="EMBL" id="KAK3611328.1"/>
    </source>
</evidence>
<keyword evidence="1" id="KW-0812">Transmembrane</keyword>
<feature type="transmembrane region" description="Helical" evidence="1">
    <location>
        <begin position="587"/>
        <end position="604"/>
    </location>
</feature>
<name>A0AAE0TJW6_9BIVA</name>
<feature type="transmembrane region" description="Helical" evidence="1">
    <location>
        <begin position="561"/>
        <end position="581"/>
    </location>
</feature>